<evidence type="ECO:0000313" key="3">
    <source>
        <dbReference type="Proteomes" id="UP000887572"/>
    </source>
</evidence>
<feature type="region of interest" description="Disordered" evidence="1">
    <location>
        <begin position="935"/>
        <end position="957"/>
    </location>
</feature>
<feature type="domain" description="Trafficking protein particle complex subunit 11" evidence="2">
    <location>
        <begin position="329"/>
        <end position="516"/>
    </location>
</feature>
<dbReference type="Proteomes" id="UP000887572">
    <property type="component" value="Unplaced"/>
</dbReference>
<sequence>MEPQEIEPHLLNNALRQLIYFTGLDLSTNPQHSAIFNAFVNKTGERSSTAVHYKMLTAGSELFTSCSRSMSSSVDSGARASSPLFTSAELSGSTALPARSGVMAMVKRRWPLKYLEDRPALIVNFVDLDWDHTAWLEKRAECESKINALRQSIGQRETKLALVLIQRQKAASMDEPMANEKALELCQHCRLNSRLLFVFPRLSDERALKERVNRLEKAFHGIAQEFYQACFKRIRSRNVPNNDAHLLVRQQFKLAFISELREDRHSALRYYKQAYQIGHELDVSDVDVYEHCSVASLLNYKICELNFVLNSAVEREPTFYPSRELAAIELAWWKAQQCRLFAELFNRAVSNGLAAYPSQNPGRFLGEAATHHKRANAMIRALRAKLATTAPQRQTSQLAGDPLQSFDLSTPTTFYGQRPWRLQPFLANSAAAKAPKLPPLSSVNQQLLEHGAKLFLENNVRENYAQSLQLLSAAVAQFKRYGCERFANLWLFDMAEEYIAAQQFAKALQILRRLVMEDKNVTFYPFLRETLVAVANAAFCALSLNEWAGALFQLLHPQLANSSIRSYASASLSSADENHQGLWMENFGHFLSGENCVPFPLLSSANEQNSLGSNEELNSLRHQWHQLLDHQQKAQFQLDMGDLSHSPIQFCAHFLVVGVADALQTKLDDADDLSSFFGDVDSDTKIASAGDPILIEVVLHNISQLPLQFERCSLVLEEISQTSDAKIAKTLSDWITADNLSKNSAFALFPGRPLRVFFVYKTALALSLQQLTQMSSTALNRSQSPLSESPRELLLAIRHFSLRSPSGSLNWNIDHGSSDQHHRLVKTRWMRNMSDRLDKNSDLFNKQNNDFMVRPQRCNVLLNCPLLKNNSSASGMNGEYNTGTVLKDIWVTCNKVCREDEELTNHKQQQQQRLQHPSTNAASPNVVVQRTFAVATPTRRTQQQQQQSSVNGERDRRTTATLLVPAFSQEIATLLAPEQSTDFSIRLQSRSSNCIALRVQIYCTIPAAAAVTESEAQPLEEPAEWVQHFPIRCVEPFEPKTTVYCENGEKAQCLVFGQQFRVQLQLKCNGRVTAHNVHWKLNDPFEQPNVKPLASSIEEHLEKLKISPADPNALSNTHSTWMKVTNVDGQPKVKETAEQSNGDEEQQRIQLGDVVVEWSSDCSFEHVRSVLALPTMPPILTIPITIDVELVNDDGDNIDDTNKITRSCCFRIHQRFRLKYCLRNTFGGPLAVHLCFEQPDGIFMDGIGENSFLFFPNDEHIAEQCVVPVTLGLVNFPRPTISCVCSIPDRADLEFGNEELEQLNHLITTHTFNSMPKHFFILP</sequence>
<dbReference type="InterPro" id="IPR021773">
    <property type="entry name" value="TPC11"/>
</dbReference>
<dbReference type="GO" id="GO:0005737">
    <property type="term" value="C:cytoplasm"/>
    <property type="evidence" value="ECO:0007669"/>
    <property type="project" value="TreeGrafter"/>
</dbReference>
<dbReference type="WBParaSite" id="Gr19_v10_g10697.t2">
    <property type="protein sequence ID" value="Gr19_v10_g10697.t2"/>
    <property type="gene ID" value="Gr19_v10_g10697"/>
</dbReference>
<accession>A0A914GRD5</accession>
<dbReference type="PANTHER" id="PTHR14374:SF0">
    <property type="entry name" value="TRAFFICKING PROTEIN PARTICLE COMPLEX SUBUNIT 11"/>
    <property type="match status" value="1"/>
</dbReference>
<protein>
    <submittedName>
        <fullName evidence="4">Trafficking protein particle complex subunit 11 domain-containing protein</fullName>
    </submittedName>
</protein>
<organism evidence="3 4">
    <name type="scientific">Globodera rostochiensis</name>
    <name type="common">Golden nematode worm</name>
    <name type="synonym">Heterodera rostochiensis</name>
    <dbReference type="NCBI Taxonomy" id="31243"/>
    <lineage>
        <taxon>Eukaryota</taxon>
        <taxon>Metazoa</taxon>
        <taxon>Ecdysozoa</taxon>
        <taxon>Nematoda</taxon>
        <taxon>Chromadorea</taxon>
        <taxon>Rhabditida</taxon>
        <taxon>Tylenchina</taxon>
        <taxon>Tylenchomorpha</taxon>
        <taxon>Tylenchoidea</taxon>
        <taxon>Heteroderidae</taxon>
        <taxon>Heteroderinae</taxon>
        <taxon>Globodera</taxon>
    </lineage>
</organism>
<name>A0A914GRD5_GLORO</name>
<keyword evidence="3" id="KW-1185">Reference proteome</keyword>
<evidence type="ECO:0000256" key="1">
    <source>
        <dbReference type="SAM" id="MobiDB-lite"/>
    </source>
</evidence>
<evidence type="ECO:0000259" key="2">
    <source>
        <dbReference type="Pfam" id="PF11817"/>
    </source>
</evidence>
<dbReference type="PANTHER" id="PTHR14374">
    <property type="entry name" value="FOIE GRAS"/>
    <property type="match status" value="1"/>
</dbReference>
<dbReference type="Pfam" id="PF11817">
    <property type="entry name" value="Foie-gras_1"/>
    <property type="match status" value="1"/>
</dbReference>
<proteinExistence type="predicted"/>
<evidence type="ECO:0000313" key="4">
    <source>
        <dbReference type="WBParaSite" id="Gr19_v10_g10697.t2"/>
    </source>
</evidence>
<reference evidence="4" key="1">
    <citation type="submission" date="2022-11" db="UniProtKB">
        <authorList>
            <consortium name="WormBaseParasite"/>
        </authorList>
    </citation>
    <scope>IDENTIFICATION</scope>
</reference>